<gene>
    <name evidence="12" type="ORF">PADG_06744</name>
</gene>
<dbReference type="AlphaFoldDB" id="C1GHK8"/>
<evidence type="ECO:0000313" key="13">
    <source>
        <dbReference type="Proteomes" id="UP000001628"/>
    </source>
</evidence>
<dbReference type="OMA" id="CDFYAPF"/>
<keyword evidence="5" id="KW-0805">Transcription regulation</keyword>
<evidence type="ECO:0000256" key="4">
    <source>
        <dbReference type="ARBA" id="ARBA00022691"/>
    </source>
</evidence>
<protein>
    <recommendedName>
        <fullName evidence="9">Velvet complex subunit laeA</fullName>
    </recommendedName>
</protein>
<reference evidence="12 13" key="1">
    <citation type="journal article" date="2011" name="PLoS Genet.">
        <title>Comparative genomic analysis of human fungal pathogens causing paracoccidioidomycosis.</title>
        <authorList>
            <person name="Desjardins C.A."/>
            <person name="Champion M.D."/>
            <person name="Holder J.W."/>
            <person name="Muszewska A."/>
            <person name="Goldberg J."/>
            <person name="Bailao A.M."/>
            <person name="Brigido M.M."/>
            <person name="Ferreira M.E."/>
            <person name="Garcia A.M."/>
            <person name="Grynberg M."/>
            <person name="Gujja S."/>
            <person name="Heiman D.I."/>
            <person name="Henn M.R."/>
            <person name="Kodira C.D."/>
            <person name="Leon-Narvaez H."/>
            <person name="Longo L.V."/>
            <person name="Ma L.J."/>
            <person name="Malavazi I."/>
            <person name="Matsuo A.L."/>
            <person name="Morais F.V."/>
            <person name="Pereira M."/>
            <person name="Rodriguez-Brito S."/>
            <person name="Sakthikumar S."/>
            <person name="Salem-Izacc S.M."/>
            <person name="Sykes S.M."/>
            <person name="Teixeira M.M."/>
            <person name="Vallejo M.C."/>
            <person name="Walter M.E."/>
            <person name="Yandava C."/>
            <person name="Young S."/>
            <person name="Zeng Q."/>
            <person name="Zucker J."/>
            <person name="Felipe M.S."/>
            <person name="Goldman G.H."/>
            <person name="Haas B.J."/>
            <person name="McEwen J.G."/>
            <person name="Nino-Vega G."/>
            <person name="Puccia R."/>
            <person name="San-Blas G."/>
            <person name="Soares C.M."/>
            <person name="Birren B.W."/>
            <person name="Cuomo C.A."/>
        </authorList>
    </citation>
    <scope>NUCLEOTIDE SEQUENCE [LARGE SCALE GENOMIC DNA]</scope>
    <source>
        <strain evidence="12 13">Pb18</strain>
    </source>
</reference>
<dbReference type="HOGENOM" id="CLU_010595_2_0_1"/>
<comment type="similarity">
    <text evidence="8">Belongs to the methyltransferase superfamily. LaeA methyltransferase family.</text>
</comment>
<dbReference type="OrthoDB" id="2013972at2759"/>
<dbReference type="GeneID" id="22585395"/>
<keyword evidence="7" id="KW-0539">Nucleus</keyword>
<evidence type="ECO:0000256" key="8">
    <source>
        <dbReference type="ARBA" id="ARBA00038158"/>
    </source>
</evidence>
<evidence type="ECO:0000256" key="3">
    <source>
        <dbReference type="ARBA" id="ARBA00022679"/>
    </source>
</evidence>
<name>C1GHK8_PARBD</name>
<dbReference type="SUPFAM" id="SSF53335">
    <property type="entry name" value="S-adenosyl-L-methionine-dependent methyltransferases"/>
    <property type="match status" value="1"/>
</dbReference>
<dbReference type="GO" id="GO:0032259">
    <property type="term" value="P:methylation"/>
    <property type="evidence" value="ECO:0007669"/>
    <property type="project" value="UniProtKB-KW"/>
</dbReference>
<dbReference type="InterPro" id="IPR029063">
    <property type="entry name" value="SAM-dependent_MTases_sf"/>
</dbReference>
<dbReference type="EMBL" id="KN275965">
    <property type="protein sequence ID" value="EEH50664.2"/>
    <property type="molecule type" value="Genomic_DNA"/>
</dbReference>
<evidence type="ECO:0000313" key="12">
    <source>
        <dbReference type="EMBL" id="EEH50664.2"/>
    </source>
</evidence>
<evidence type="ECO:0000256" key="2">
    <source>
        <dbReference type="ARBA" id="ARBA00022603"/>
    </source>
</evidence>
<keyword evidence="13" id="KW-1185">Reference proteome</keyword>
<dbReference type="STRING" id="502780.C1GHK8"/>
<keyword evidence="3" id="KW-0808">Transferase</keyword>
<dbReference type="RefSeq" id="XP_010762076.1">
    <property type="nucleotide sequence ID" value="XM_010763774.1"/>
</dbReference>
<proteinExistence type="inferred from homology"/>
<feature type="region of interest" description="Disordered" evidence="11">
    <location>
        <begin position="1"/>
        <end position="25"/>
    </location>
</feature>
<organism evidence="12 13">
    <name type="scientific">Paracoccidioides brasiliensis (strain Pb18)</name>
    <dbReference type="NCBI Taxonomy" id="502780"/>
    <lineage>
        <taxon>Eukaryota</taxon>
        <taxon>Fungi</taxon>
        <taxon>Dikarya</taxon>
        <taxon>Ascomycota</taxon>
        <taxon>Pezizomycotina</taxon>
        <taxon>Eurotiomycetes</taxon>
        <taxon>Eurotiomycetidae</taxon>
        <taxon>Onygenales</taxon>
        <taxon>Ajellomycetaceae</taxon>
        <taxon>Paracoccidioides</taxon>
    </lineage>
</organism>
<dbReference type="VEuPathDB" id="FungiDB:PADG_06744"/>
<dbReference type="GO" id="GO:0008168">
    <property type="term" value="F:methyltransferase activity"/>
    <property type="evidence" value="ECO:0007669"/>
    <property type="project" value="UniProtKB-KW"/>
</dbReference>
<dbReference type="Gene3D" id="3.40.50.150">
    <property type="entry name" value="Vaccinia Virus protein VP39"/>
    <property type="match status" value="1"/>
</dbReference>
<sequence>MDLSTLTDLAPQRQTHKKGAFPSPQHETLGNVTSAHMDQNLYGNASYEENGRQYHEFRRGIYMYPCDEAEQDRLDIFHRMLLAARRTLHSVPISNALPPMGNLRSGPPSAVDQGPRILDLGCGTGIWALDMAAQYPHAYVLGIDLTAMQPREHPPNCNFLAPRDFESPWSFGEEPWDMIHLQMGCGSVSNWPSLYQKVIQHLRPGTGYFEQVEVDFEPRCHDELPDQPLTRWYKNLKDATNEANRPIAHNRSTTHMLKEAGFVDTKHDMVGLPLNTWPDDKYEKDVGKWHSFAFSKSIYALILAPLFRVKHWTVEEIDSLAQETFGARRSELVIFLVQRSLPSRDSGGPSDPLLAQKLRWPLSSRWSGGLVIKFETLYISRFLRRIRNIGRGRTMQIKLQPEILSLWSTSKQD</sequence>
<evidence type="ECO:0000256" key="6">
    <source>
        <dbReference type="ARBA" id="ARBA00023163"/>
    </source>
</evidence>
<comment type="subcellular location">
    <subcellularLocation>
        <location evidence="1">Nucleus</location>
    </subcellularLocation>
</comment>
<evidence type="ECO:0000256" key="5">
    <source>
        <dbReference type="ARBA" id="ARBA00023015"/>
    </source>
</evidence>
<dbReference type="InParanoid" id="C1GHK8"/>
<evidence type="ECO:0000256" key="1">
    <source>
        <dbReference type="ARBA" id="ARBA00004123"/>
    </source>
</evidence>
<dbReference type="Pfam" id="PF13489">
    <property type="entry name" value="Methyltransf_23"/>
    <property type="match status" value="1"/>
</dbReference>
<dbReference type="Proteomes" id="UP000001628">
    <property type="component" value="Unassembled WGS sequence"/>
</dbReference>
<dbReference type="KEGG" id="pbn:PADG_06744"/>
<dbReference type="GO" id="GO:0005634">
    <property type="term" value="C:nucleus"/>
    <property type="evidence" value="ECO:0007669"/>
    <property type="project" value="UniProtKB-SubCell"/>
</dbReference>
<evidence type="ECO:0000256" key="9">
    <source>
        <dbReference type="ARBA" id="ARBA00041581"/>
    </source>
</evidence>
<evidence type="ECO:0000256" key="7">
    <source>
        <dbReference type="ARBA" id="ARBA00023242"/>
    </source>
</evidence>
<keyword evidence="4" id="KW-0949">S-adenosyl-L-methionine</keyword>
<dbReference type="CDD" id="cd02440">
    <property type="entry name" value="AdoMet_MTases"/>
    <property type="match status" value="1"/>
</dbReference>
<evidence type="ECO:0000256" key="11">
    <source>
        <dbReference type="SAM" id="MobiDB-lite"/>
    </source>
</evidence>
<dbReference type="PANTHER" id="PTHR43591:SF30">
    <property type="entry name" value="PROTEIN-METHIONINE METHYLTRANSFERASE LAEA"/>
    <property type="match status" value="1"/>
</dbReference>
<comment type="catalytic activity">
    <reaction evidence="10">
        <text>L-methionyl-[protein] + S-adenosyl-L-methionine = S-methyl-L-methionyl-[protein] + S-adenosyl-L-homocysteine</text>
        <dbReference type="Rhea" id="RHEA:60560"/>
        <dbReference type="Rhea" id="RHEA-COMP:12313"/>
        <dbReference type="Rhea" id="RHEA-COMP:15592"/>
        <dbReference type="ChEBI" id="CHEBI:16044"/>
        <dbReference type="ChEBI" id="CHEBI:57856"/>
        <dbReference type="ChEBI" id="CHEBI:59789"/>
        <dbReference type="ChEBI" id="CHEBI:142742"/>
    </reaction>
    <physiologicalReaction direction="left-to-right" evidence="10">
        <dbReference type="Rhea" id="RHEA:60561"/>
    </physiologicalReaction>
</comment>
<keyword evidence="2" id="KW-0489">Methyltransferase</keyword>
<keyword evidence="6" id="KW-0804">Transcription</keyword>
<dbReference type="eggNOG" id="ENOG502QQMC">
    <property type="taxonomic scope" value="Eukaryota"/>
</dbReference>
<dbReference type="PANTHER" id="PTHR43591">
    <property type="entry name" value="METHYLTRANSFERASE"/>
    <property type="match status" value="1"/>
</dbReference>
<accession>C1GHK8</accession>
<evidence type="ECO:0000256" key="10">
    <source>
        <dbReference type="ARBA" id="ARBA00047870"/>
    </source>
</evidence>